<dbReference type="AlphaFoldDB" id="A0A067QJG7"/>
<dbReference type="OMA" id="NMGEKPP"/>
<feature type="coiled-coil region" evidence="1">
    <location>
        <begin position="203"/>
        <end position="230"/>
    </location>
</feature>
<feature type="coiled-coil region" evidence="1">
    <location>
        <begin position="37"/>
        <end position="71"/>
    </location>
</feature>
<feature type="coiled-coil region" evidence="1">
    <location>
        <begin position="106"/>
        <end position="133"/>
    </location>
</feature>
<keyword evidence="3" id="KW-1185">Reference proteome</keyword>
<gene>
    <name evidence="2" type="ORF">L798_01068</name>
</gene>
<dbReference type="eggNOG" id="ENOG502QR7A">
    <property type="taxonomic scope" value="Eukaryota"/>
</dbReference>
<dbReference type="InParanoid" id="A0A067QJG7"/>
<evidence type="ECO:0000313" key="3">
    <source>
        <dbReference type="Proteomes" id="UP000027135"/>
    </source>
</evidence>
<dbReference type="GO" id="GO:0036064">
    <property type="term" value="C:ciliary basal body"/>
    <property type="evidence" value="ECO:0007669"/>
    <property type="project" value="TreeGrafter"/>
</dbReference>
<dbReference type="PANTHER" id="PTHR46518">
    <property type="entry name" value="COILED-COIL DOMAIN-CONTAINING PROTEIN 151"/>
    <property type="match status" value="1"/>
</dbReference>
<evidence type="ECO:0000313" key="2">
    <source>
        <dbReference type="EMBL" id="KDR09111.1"/>
    </source>
</evidence>
<dbReference type="GO" id="GO:0035253">
    <property type="term" value="C:ciliary rootlet"/>
    <property type="evidence" value="ECO:0007669"/>
    <property type="project" value="TreeGrafter"/>
</dbReference>
<dbReference type="PANTHER" id="PTHR46518:SF1">
    <property type="entry name" value="OUTER DYNEIN ARM-DOCKING COMPLEX SUBUNIT 3"/>
    <property type="match status" value="1"/>
</dbReference>
<name>A0A067QJG7_ZOONE</name>
<keyword evidence="1" id="KW-0175">Coiled coil</keyword>
<dbReference type="InterPro" id="IPR033192">
    <property type="entry name" value="ODAD3"/>
</dbReference>
<dbReference type="GO" id="GO:0097542">
    <property type="term" value="C:ciliary tip"/>
    <property type="evidence" value="ECO:0007669"/>
    <property type="project" value="TreeGrafter"/>
</dbReference>
<evidence type="ECO:0000256" key="1">
    <source>
        <dbReference type="SAM" id="Coils"/>
    </source>
</evidence>
<proteinExistence type="predicted"/>
<organism evidence="2 3">
    <name type="scientific">Zootermopsis nevadensis</name>
    <name type="common">Dampwood termite</name>
    <dbReference type="NCBI Taxonomy" id="136037"/>
    <lineage>
        <taxon>Eukaryota</taxon>
        <taxon>Metazoa</taxon>
        <taxon>Ecdysozoa</taxon>
        <taxon>Arthropoda</taxon>
        <taxon>Hexapoda</taxon>
        <taxon>Insecta</taxon>
        <taxon>Pterygota</taxon>
        <taxon>Neoptera</taxon>
        <taxon>Polyneoptera</taxon>
        <taxon>Dictyoptera</taxon>
        <taxon>Blattodea</taxon>
        <taxon>Blattoidea</taxon>
        <taxon>Termitoidae</taxon>
        <taxon>Termopsidae</taxon>
        <taxon>Zootermopsis</taxon>
    </lineage>
</organism>
<dbReference type="Proteomes" id="UP000027135">
    <property type="component" value="Unassembled WGS sequence"/>
</dbReference>
<dbReference type="GO" id="GO:0036158">
    <property type="term" value="P:outer dynein arm assembly"/>
    <property type="evidence" value="ECO:0007669"/>
    <property type="project" value="InterPro"/>
</dbReference>
<dbReference type="FunCoup" id="A0A067QJG7">
    <property type="interactions" value="35"/>
</dbReference>
<dbReference type="GO" id="GO:0003341">
    <property type="term" value="P:cilium movement"/>
    <property type="evidence" value="ECO:0007669"/>
    <property type="project" value="InterPro"/>
</dbReference>
<dbReference type="STRING" id="136037.A0A067QJG7"/>
<dbReference type="EMBL" id="KK853274">
    <property type="protein sequence ID" value="KDR09111.1"/>
    <property type="molecule type" value="Genomic_DNA"/>
</dbReference>
<accession>A0A067QJG7</accession>
<protein>
    <submittedName>
        <fullName evidence="2">Coiled-coil domain-containing protein 151</fullName>
    </submittedName>
</protein>
<sequence>MAQTNNINVNNLADTNKEIFEFKKKIQLSEGQRKAHYEEWDGEKKRNKDKLQQLKMEIKNLHVQLASTGQNTDSILRATMKYPKEMGALRNKKSGDEIIVVLDCKATDLKKKLDQLHHESKKCQNRMKMLADEYHTLLHRKTTFQVKKHAETAESLENTALSSLFQEICMLENQIHRVEMNLMEAEHVQKKYRIIQGSLLEDRVAFESSLVKVEENIKKQEAEIRHLKEIYGEALKLRDATRGTLVRQEFNTVNIARVREKELQDLRFQVEERRLELERLERRIFPIGRTLVHQESTSSLEGAQSADDSTANITTYFEKAFEKLKAATGETDPEDVLKIFQSQKETLSRLSYLRNITEKEKLELQRQKDSMVAKLEAFKFAEVKDNEQ</sequence>
<reference evidence="2 3" key="1">
    <citation type="journal article" date="2014" name="Nat. Commun.">
        <title>Molecular traces of alternative social organization in a termite genome.</title>
        <authorList>
            <person name="Terrapon N."/>
            <person name="Li C."/>
            <person name="Robertson H.M."/>
            <person name="Ji L."/>
            <person name="Meng X."/>
            <person name="Booth W."/>
            <person name="Chen Z."/>
            <person name="Childers C.P."/>
            <person name="Glastad K.M."/>
            <person name="Gokhale K."/>
            <person name="Gowin J."/>
            <person name="Gronenberg W."/>
            <person name="Hermansen R.A."/>
            <person name="Hu H."/>
            <person name="Hunt B.G."/>
            <person name="Huylmans A.K."/>
            <person name="Khalil S.M."/>
            <person name="Mitchell R.D."/>
            <person name="Munoz-Torres M.C."/>
            <person name="Mustard J.A."/>
            <person name="Pan H."/>
            <person name="Reese J.T."/>
            <person name="Scharf M.E."/>
            <person name="Sun F."/>
            <person name="Vogel H."/>
            <person name="Xiao J."/>
            <person name="Yang W."/>
            <person name="Yang Z."/>
            <person name="Yang Z."/>
            <person name="Zhou J."/>
            <person name="Zhu J."/>
            <person name="Brent C.S."/>
            <person name="Elsik C.G."/>
            <person name="Goodisman M.A."/>
            <person name="Liberles D.A."/>
            <person name="Roe R.M."/>
            <person name="Vargo E.L."/>
            <person name="Vilcinskas A."/>
            <person name="Wang J."/>
            <person name="Bornberg-Bauer E."/>
            <person name="Korb J."/>
            <person name="Zhang G."/>
            <person name="Liebig J."/>
        </authorList>
    </citation>
    <scope>NUCLEOTIDE SEQUENCE [LARGE SCALE GENOMIC DNA]</scope>
    <source>
        <tissue evidence="2">Whole organism</tissue>
    </source>
</reference>